<evidence type="ECO:0000313" key="9">
    <source>
        <dbReference type="Proteomes" id="UP000059113"/>
    </source>
</evidence>
<sequence length="204" mass="21481">MSDCGCGPTEAETKEQRRALWIALILNGIMFVVEATTGIIAQSTGLIADGLDMLTDASAYAIALAAIGRSANFKAKAATLSGSLLMLVGIGVLADVVRRAIVGSTPEGSWMIAVALVALLVNIIVLRLLSKQRRDEVHIRAAWIFTRADIVANSAVIASGVAVLLTSIGYFDLFVGAAIGLYVVKEALEILRDAKKARLESKLG</sequence>
<organism evidence="8 9">
    <name type="scientific">Aurantiacibacter atlanticus</name>
    <dbReference type="NCBI Taxonomy" id="1648404"/>
    <lineage>
        <taxon>Bacteria</taxon>
        <taxon>Pseudomonadati</taxon>
        <taxon>Pseudomonadota</taxon>
        <taxon>Alphaproteobacteria</taxon>
        <taxon>Sphingomonadales</taxon>
        <taxon>Erythrobacteraceae</taxon>
        <taxon>Aurantiacibacter</taxon>
    </lineage>
</organism>
<gene>
    <name evidence="8" type="ORF">CP97_15071</name>
</gene>
<keyword evidence="9" id="KW-1185">Reference proteome</keyword>
<dbReference type="InterPro" id="IPR058533">
    <property type="entry name" value="Cation_efflux_TM"/>
</dbReference>
<evidence type="ECO:0000256" key="3">
    <source>
        <dbReference type="ARBA" id="ARBA00022906"/>
    </source>
</evidence>
<dbReference type="InterPro" id="IPR050681">
    <property type="entry name" value="CDF/SLC30A"/>
</dbReference>
<evidence type="ECO:0000313" key="8">
    <source>
        <dbReference type="EMBL" id="ANC50762.1"/>
    </source>
</evidence>
<protein>
    <submittedName>
        <fullName evidence="8">Putative transmembrane protein</fullName>
    </submittedName>
</protein>
<keyword evidence="3" id="KW-0862">Zinc</keyword>
<dbReference type="EMBL" id="CP015441">
    <property type="protein sequence ID" value="ANC50762.1"/>
    <property type="molecule type" value="Genomic_DNA"/>
</dbReference>
<keyword evidence="3" id="KW-0813">Transport</keyword>
<dbReference type="PANTHER" id="PTHR11562">
    <property type="entry name" value="CATION EFFLUX PROTEIN/ ZINC TRANSPORTER"/>
    <property type="match status" value="1"/>
</dbReference>
<dbReference type="KEGG" id="ery:CP97_15071"/>
<keyword evidence="3" id="KW-0864">Zinc transport</keyword>
<evidence type="ECO:0000259" key="7">
    <source>
        <dbReference type="Pfam" id="PF01545"/>
    </source>
</evidence>
<geneLocation type="plasmid" evidence="9"/>
<dbReference type="Gene3D" id="1.20.1510.10">
    <property type="entry name" value="Cation efflux protein transmembrane domain"/>
    <property type="match status" value="1"/>
</dbReference>
<accession>A0A168M6D3</accession>
<keyword evidence="8" id="KW-0614">Plasmid</keyword>
<reference evidence="8 9" key="1">
    <citation type="submission" date="2016-04" db="EMBL/GenBank/DDBJ databases">
        <title>The complete genome sequence of Erythrobacter atlanticus s21-N3.</title>
        <authorList>
            <person name="Wang W."/>
            <person name="Wang L."/>
            <person name="Zhuang L."/>
            <person name="Shao Z."/>
        </authorList>
    </citation>
    <scope>NUCLEOTIDE SEQUENCE [LARGE SCALE GENOMIC DNA]</scope>
    <source>
        <strain evidence="9">s21-N3</strain>
        <plasmid evidence="9">Plasmid</plasmid>
    </source>
</reference>
<dbReference type="GO" id="GO:0005385">
    <property type="term" value="F:zinc ion transmembrane transporter activity"/>
    <property type="evidence" value="ECO:0007669"/>
    <property type="project" value="TreeGrafter"/>
</dbReference>
<dbReference type="AlphaFoldDB" id="A0A168M6D3"/>
<evidence type="ECO:0000256" key="1">
    <source>
        <dbReference type="ARBA" id="ARBA00004141"/>
    </source>
</evidence>
<dbReference type="OrthoDB" id="9799649at2"/>
<dbReference type="InterPro" id="IPR027469">
    <property type="entry name" value="Cation_efflux_TMD_sf"/>
</dbReference>
<dbReference type="RefSeq" id="WP_063612691.1">
    <property type="nucleotide sequence ID" value="NZ_CP015441.1"/>
</dbReference>
<evidence type="ECO:0000256" key="5">
    <source>
        <dbReference type="ARBA" id="ARBA00023136"/>
    </source>
</evidence>
<dbReference type="Proteomes" id="UP000059113">
    <property type="component" value="Plasmid"/>
</dbReference>
<evidence type="ECO:0000256" key="4">
    <source>
        <dbReference type="ARBA" id="ARBA00022989"/>
    </source>
</evidence>
<dbReference type="PANTHER" id="PTHR11562:SF17">
    <property type="entry name" value="RE54080P-RELATED"/>
    <property type="match status" value="1"/>
</dbReference>
<dbReference type="Pfam" id="PF01545">
    <property type="entry name" value="Cation_efflux"/>
    <property type="match status" value="1"/>
</dbReference>
<keyword evidence="3" id="KW-0406">Ion transport</keyword>
<evidence type="ECO:0000256" key="2">
    <source>
        <dbReference type="ARBA" id="ARBA00022692"/>
    </source>
</evidence>
<feature type="transmembrane region" description="Helical" evidence="6">
    <location>
        <begin position="20"/>
        <end position="41"/>
    </location>
</feature>
<feature type="transmembrane region" description="Helical" evidence="6">
    <location>
        <begin position="141"/>
        <end position="162"/>
    </location>
</feature>
<keyword evidence="4 6" id="KW-1133">Transmembrane helix</keyword>
<dbReference type="SUPFAM" id="SSF161111">
    <property type="entry name" value="Cation efflux protein transmembrane domain-like"/>
    <property type="match status" value="1"/>
</dbReference>
<evidence type="ECO:0000256" key="6">
    <source>
        <dbReference type="SAM" id="Phobius"/>
    </source>
</evidence>
<feature type="transmembrane region" description="Helical" evidence="6">
    <location>
        <begin position="78"/>
        <end position="97"/>
    </location>
</feature>
<feature type="transmembrane region" description="Helical" evidence="6">
    <location>
        <begin position="53"/>
        <end position="71"/>
    </location>
</feature>
<dbReference type="GO" id="GO:0005886">
    <property type="term" value="C:plasma membrane"/>
    <property type="evidence" value="ECO:0007669"/>
    <property type="project" value="TreeGrafter"/>
</dbReference>
<keyword evidence="2 6" id="KW-0812">Transmembrane</keyword>
<feature type="domain" description="Cation efflux protein transmembrane" evidence="7">
    <location>
        <begin position="20"/>
        <end position="194"/>
    </location>
</feature>
<dbReference type="NCBIfam" id="TIGR01297">
    <property type="entry name" value="CDF"/>
    <property type="match status" value="1"/>
</dbReference>
<keyword evidence="5 6" id="KW-0472">Membrane</keyword>
<comment type="subcellular location">
    <subcellularLocation>
        <location evidence="1">Membrane</location>
        <topology evidence="1">Multi-pass membrane protein</topology>
    </subcellularLocation>
</comment>
<feature type="transmembrane region" description="Helical" evidence="6">
    <location>
        <begin position="109"/>
        <end position="129"/>
    </location>
</feature>
<dbReference type="InterPro" id="IPR002524">
    <property type="entry name" value="Cation_efflux"/>
</dbReference>
<name>A0A168M6D3_9SPHN</name>
<proteinExistence type="predicted"/>